<protein>
    <recommendedName>
        <fullName evidence="5">Ubiquitin-like protease family profile domain-containing protein</fullName>
    </recommendedName>
</protein>
<evidence type="ECO:0000313" key="7">
    <source>
        <dbReference type="Proteomes" id="UP000292702"/>
    </source>
</evidence>
<evidence type="ECO:0000256" key="2">
    <source>
        <dbReference type="ARBA" id="ARBA00022670"/>
    </source>
</evidence>
<evidence type="ECO:0000256" key="3">
    <source>
        <dbReference type="ARBA" id="ARBA00022801"/>
    </source>
</evidence>
<dbReference type="Gene3D" id="3.40.395.10">
    <property type="entry name" value="Adenoviral Proteinase, Chain A"/>
    <property type="match status" value="1"/>
</dbReference>
<feature type="compositionally biased region" description="Acidic residues" evidence="4">
    <location>
        <begin position="1493"/>
        <end position="1506"/>
    </location>
</feature>
<dbReference type="InterPro" id="IPR038765">
    <property type="entry name" value="Papain-like_cys_pep_sf"/>
</dbReference>
<feature type="domain" description="Ubiquitin-like protease family profile" evidence="5">
    <location>
        <begin position="227"/>
        <end position="394"/>
    </location>
</feature>
<feature type="compositionally biased region" description="Low complexity" evidence="4">
    <location>
        <begin position="519"/>
        <end position="534"/>
    </location>
</feature>
<proteinExistence type="inferred from homology"/>
<evidence type="ECO:0000256" key="1">
    <source>
        <dbReference type="ARBA" id="ARBA00005234"/>
    </source>
</evidence>
<dbReference type="GO" id="GO:0008234">
    <property type="term" value="F:cysteine-type peptidase activity"/>
    <property type="evidence" value="ECO:0007669"/>
    <property type="project" value="InterPro"/>
</dbReference>
<dbReference type="InterPro" id="IPR003653">
    <property type="entry name" value="Peptidase_C48_C"/>
</dbReference>
<dbReference type="STRING" id="92696.A0A4R0R539"/>
<accession>A0A4R0R539</accession>
<keyword evidence="3" id="KW-0378">Hydrolase</keyword>
<feature type="compositionally biased region" description="Low complexity" evidence="4">
    <location>
        <begin position="583"/>
        <end position="593"/>
    </location>
</feature>
<dbReference type="SUPFAM" id="SSF54001">
    <property type="entry name" value="Cysteine proteinases"/>
    <property type="match status" value="1"/>
</dbReference>
<dbReference type="OrthoDB" id="3268677at2759"/>
<dbReference type="EMBL" id="RWJN01000365">
    <property type="protein sequence ID" value="TCD62510.1"/>
    <property type="molecule type" value="Genomic_DNA"/>
</dbReference>
<feature type="region of interest" description="Disordered" evidence="4">
    <location>
        <begin position="1476"/>
        <end position="1506"/>
    </location>
</feature>
<dbReference type="Proteomes" id="UP000292702">
    <property type="component" value="Unassembled WGS sequence"/>
</dbReference>
<keyword evidence="2" id="KW-0645">Protease</keyword>
<feature type="compositionally biased region" description="Polar residues" evidence="4">
    <location>
        <begin position="467"/>
        <end position="476"/>
    </location>
</feature>
<dbReference type="GO" id="GO:0019783">
    <property type="term" value="F:ubiquitin-like protein peptidase activity"/>
    <property type="evidence" value="ECO:0007669"/>
    <property type="project" value="UniProtKB-ARBA"/>
</dbReference>
<comment type="similarity">
    <text evidence="1">Belongs to the peptidase C48 family.</text>
</comment>
<evidence type="ECO:0000313" key="6">
    <source>
        <dbReference type="EMBL" id="TCD62510.1"/>
    </source>
</evidence>
<dbReference type="PROSITE" id="PS50600">
    <property type="entry name" value="ULP_PROTEASE"/>
    <property type="match status" value="1"/>
</dbReference>
<dbReference type="Pfam" id="PF02902">
    <property type="entry name" value="Peptidase_C48"/>
    <property type="match status" value="1"/>
</dbReference>
<dbReference type="GO" id="GO:0006508">
    <property type="term" value="P:proteolysis"/>
    <property type="evidence" value="ECO:0007669"/>
    <property type="project" value="UniProtKB-KW"/>
</dbReference>
<gene>
    <name evidence="6" type="ORF">EIP91_006784</name>
</gene>
<organism evidence="6 7">
    <name type="scientific">Steccherinum ochraceum</name>
    <dbReference type="NCBI Taxonomy" id="92696"/>
    <lineage>
        <taxon>Eukaryota</taxon>
        <taxon>Fungi</taxon>
        <taxon>Dikarya</taxon>
        <taxon>Basidiomycota</taxon>
        <taxon>Agaricomycotina</taxon>
        <taxon>Agaricomycetes</taxon>
        <taxon>Polyporales</taxon>
        <taxon>Steccherinaceae</taxon>
        <taxon>Steccherinum</taxon>
    </lineage>
</organism>
<feature type="region of interest" description="Disordered" evidence="4">
    <location>
        <begin position="1598"/>
        <end position="1617"/>
    </location>
</feature>
<keyword evidence="7" id="KW-1185">Reference proteome</keyword>
<evidence type="ECO:0000256" key="4">
    <source>
        <dbReference type="SAM" id="MobiDB-lite"/>
    </source>
</evidence>
<name>A0A4R0R539_9APHY</name>
<evidence type="ECO:0000259" key="5">
    <source>
        <dbReference type="PROSITE" id="PS50600"/>
    </source>
</evidence>
<sequence length="1934" mass="215280">MHCDSPPDTTVDLSKSPPPFIASKFIACGRSYPSTNIPVEVKSERERLFTVPPAIRRQLLPASDTSVEKFLQYTFPPLRKGFSVVNSTHSFSKNPPQNFNIESFKKRPVPRQDFLDFLERVFGQAWFDGGGQSIVDHQFNRGQDRLPLWAHTVWTEMRELSILQEEWKRGLRWLTGVQGSNASSIAKALEWADIQSDQPLSKISKDATEIIRVLAVLGHRTRIPGSPSILGSDLLPLLGQRCLDNNVMDALIYRMTDRLKTERKEGSVVVCATRISRMLQEDFMRKLLREKGDVPTRVYELEQTILSNSLLYLPFFVNGNHWIAVCIDFKARTIAYGDSLALNDAPRKVMDAIQLWLRVRFDGPYQERGNVLVHGTQQDTVSCGICTMNTVSHAVFNDKVWSTESLDSERVKYLKELTFQVPLTRHATASESESLPAKHTMQSYKYSLATILNDDAPPIDLQERSASSGILSTASKPPSFHESEDVPADASDIDMLTSSVPASPALSFATGQDDVAMMSSSEFPPASSPASSHRSSMDLLPSASSVAASEGSVSSMGSGKGSKSKLRTFWGKLKPTRKKGDNGDTSSGDSDASMPDAPKLNKSKTKTTLSKPPPANHSESQGGPIGISKSALWARNNRKAVKEGKFEIDELRFADWAEKILEMDENAELDRVNAKEVRHSFCGELRQMRESYDFTRFREHVESCKGPKHVRKKAKKNAPPKGVPGIAMFMLPQKEGGAKEGITKPPVGRFQPQKPPEKPCPGLTVLDDERVGRYLERTLVFSAGGPKLEDVAKARFNKPLGELSGGEKKQVRFWQAQEHQWRNDFDEGRVVHVDCKKLSSGLAKSGRDPERPLPCSECLSLLRRNNRFRSALNQKIPERKNLKYTNKKYRHETLGLRYAEILGLRELLEADLDSTPCVRYALGVLQGEYEDMDVFAGLMQGVVVRHERLKAGKGMQNFPHAVCWREVMHVVSMHSPRALRLMQEHLPAPHLRTFQMQRAREPKFPTIVGERTFTRVTDYLAALSYDGPVALSCDDTKLFASFRLSFDAQDDCHYLIGGVGDPLRVANPDALDDVLKEASVQKATKVRLWCLQIPLPKAPPIIVAARAISESNDAISLVGYLEPILHGLLERHVRVVSYSSDGTTIERNVQHSLLKTADRVEEVVVKGSRAGVPAIRVKFPVIRGQPIAMVQDSKHALKTFRNNLFSGARLLVLGNFIPGFDHILDIALSPDSPLYHRDVLKVDRQDDNAASRLFSAATLDFINTNYPEYRGEIVYLFVFGELVDAYQNRSITHGERLQMVLRAYYFLLLWEASLTAAGYKKDKFFLSREAVDITKILVEGYISLLIIYRDHLPSLHPLLPWMHSTEPCEHVFGESRQIVPDFTMLDFYHMLSKLTIALRQAAYKSRASDARATASGYNHTYYDSRGFDPLALATFPTASDIPNIADSAAEEADSLARLLGLNPALLRKTQTHSALPSIQTWLPDDPSERQYEPDTDSDTDSDTDDLINEEPQAVNDADDFQTLCDWFHEVETKGPGLRPHMTDKEDNEITRIQCAGIALQTDEMIRIDSLPEMNEDELQEVYKNDAEYVARVMAEVQPEAEKREAKGKSKGGPVKIPDLELTDETVRPFGLDDFAGDGPGTDFTTLVDLRRAHQTRQAETGVRTKKLGLEDTAQAEKQGQVSARRQLADGMRSVLNKWVDQDGVGPTTTSGRILRWVGVYGGTAGNSANAALAATTAAKKELTKRKKVFVNAKVPRLAQISTASVTELRPLRRGDFGFVWTPHGIMLAQVTRLCSKGGGAGGKHSCVDASTIITGLSNIAVQLFEYGRNRKLFTSIPEATSALWIKQYDLMKPSMFLTLLESKPIAGSDASGANPRKRALAESVTGMLTYSLGVADTKLYEDLTANLAAFDRAKKLFAKRAKKEDDDGAAEEEE</sequence>
<feature type="region of interest" description="Disordered" evidence="4">
    <location>
        <begin position="744"/>
        <end position="763"/>
    </location>
</feature>
<feature type="compositionally biased region" description="Low complexity" evidence="4">
    <location>
        <begin position="542"/>
        <end position="557"/>
    </location>
</feature>
<reference evidence="6 7" key="1">
    <citation type="submission" date="2018-11" db="EMBL/GenBank/DDBJ databases">
        <title>Genome assembly of Steccherinum ochraceum LE-BIN_3174, the white-rot fungus of the Steccherinaceae family (The Residual Polyporoid clade, Polyporales, Basidiomycota).</title>
        <authorList>
            <person name="Fedorova T.V."/>
            <person name="Glazunova O.A."/>
            <person name="Landesman E.O."/>
            <person name="Moiseenko K.V."/>
            <person name="Psurtseva N.V."/>
            <person name="Savinova O.S."/>
            <person name="Shakhova N.V."/>
            <person name="Tyazhelova T.V."/>
            <person name="Vasina D.V."/>
        </authorList>
    </citation>
    <scope>NUCLEOTIDE SEQUENCE [LARGE SCALE GENOMIC DNA]</scope>
    <source>
        <strain evidence="6 7">LE-BIN_3174</strain>
    </source>
</reference>
<comment type="caution">
    <text evidence="6">The sequence shown here is derived from an EMBL/GenBank/DDBJ whole genome shotgun (WGS) entry which is preliminary data.</text>
</comment>
<feature type="region of interest" description="Disordered" evidence="4">
    <location>
        <begin position="467"/>
        <end position="487"/>
    </location>
</feature>
<feature type="region of interest" description="Disordered" evidence="4">
    <location>
        <begin position="519"/>
        <end position="627"/>
    </location>
</feature>